<feature type="domain" description="Major facilitator superfamily (MFS) profile" evidence="5">
    <location>
        <begin position="1"/>
        <end position="405"/>
    </location>
</feature>
<dbReference type="EMBL" id="AAMT01000003">
    <property type="protein sequence ID" value="EAQ13917.1"/>
    <property type="molecule type" value="Genomic_DNA"/>
</dbReference>
<accession>A3VCP9</accession>
<gene>
    <name evidence="6" type="ORF">RB2654_12629</name>
</gene>
<feature type="transmembrane region" description="Helical" evidence="4">
    <location>
        <begin position="287"/>
        <end position="305"/>
    </location>
</feature>
<keyword evidence="7" id="KW-1185">Reference proteome</keyword>
<feature type="transmembrane region" description="Helical" evidence="4">
    <location>
        <begin position="49"/>
        <end position="69"/>
    </location>
</feature>
<dbReference type="eggNOG" id="COG2223">
    <property type="taxonomic scope" value="Bacteria"/>
</dbReference>
<feature type="transmembrane region" description="Helical" evidence="4">
    <location>
        <begin position="261"/>
        <end position="280"/>
    </location>
</feature>
<dbReference type="GO" id="GO:0022857">
    <property type="term" value="F:transmembrane transporter activity"/>
    <property type="evidence" value="ECO:0007669"/>
    <property type="project" value="InterPro"/>
</dbReference>
<dbReference type="RefSeq" id="WP_008332156.1">
    <property type="nucleotide sequence ID" value="NZ_CH902578.1"/>
</dbReference>
<dbReference type="HOGENOM" id="CLU_001265_59_9_5"/>
<dbReference type="InterPro" id="IPR011701">
    <property type="entry name" value="MFS"/>
</dbReference>
<proteinExistence type="predicted"/>
<dbReference type="InterPro" id="IPR020846">
    <property type="entry name" value="MFS_dom"/>
</dbReference>
<keyword evidence="2 4" id="KW-1133">Transmembrane helix</keyword>
<evidence type="ECO:0000256" key="3">
    <source>
        <dbReference type="ARBA" id="ARBA00023136"/>
    </source>
</evidence>
<keyword evidence="3 4" id="KW-0472">Membrane</keyword>
<feature type="transmembrane region" description="Helical" evidence="4">
    <location>
        <begin position="220"/>
        <end position="241"/>
    </location>
</feature>
<reference evidence="6 7" key="1">
    <citation type="journal article" date="2010" name="J. Bacteriol.">
        <title>Genome sequences of Pelagibaca bermudensis HTCC2601T and Maritimibacter alkaliphilus HTCC2654T, the type strains of two marine Roseobacter genera.</title>
        <authorList>
            <person name="Thrash J.C."/>
            <person name="Cho J.C."/>
            <person name="Ferriera S."/>
            <person name="Johnson J."/>
            <person name="Vergin K.L."/>
            <person name="Giovannoni S.J."/>
        </authorList>
    </citation>
    <scope>NUCLEOTIDE SEQUENCE [LARGE SCALE GENOMIC DNA]</scope>
    <source>
        <strain evidence="6 7">HTCC2654</strain>
    </source>
</reference>
<evidence type="ECO:0000259" key="5">
    <source>
        <dbReference type="PROSITE" id="PS50850"/>
    </source>
</evidence>
<evidence type="ECO:0000256" key="1">
    <source>
        <dbReference type="ARBA" id="ARBA00022692"/>
    </source>
</evidence>
<dbReference type="Proteomes" id="UP000002931">
    <property type="component" value="Unassembled WGS sequence"/>
</dbReference>
<dbReference type="PANTHER" id="PTHR11360:SF308">
    <property type="entry name" value="BLL3089 PROTEIN"/>
    <property type="match status" value="1"/>
</dbReference>
<sequence>MLSFLTANARWLSTGFLLTFASSFGQTWFISLFAGEVRAAHGLSNGGWGGLYTIATLASAALLFSRGALVDTMRLSRLALLVSLLFALAAGILAFSVNVWMLGLGVFLLRFCGQGMFPHMSITSMGRWFHATRGRAVAIASMGHPLGEAVLPLIFVALIGGIGWRMAWGVAAGAILIVVIPLLMVLLAQDRQPSGEAQSPEASAGLNGAHWTRGMLVRHWLFWAILPLILTPPFIGTVLFFQQVNIAEVKGWTLAQMAPGYVFWASVSVVSALVAGWACDRFGPERLLPLVVVPMGTALLLLGPAEGYQVWFAVLAIGGVSMGAANAFLGAFLPRVYGTRHLGAVRSLQTVIMVVSTAIGPGVTGVLIDAGVAFPVQGVGLGLWCLGLSAVMVPVSLRLARELRP</sequence>
<evidence type="ECO:0000313" key="6">
    <source>
        <dbReference type="EMBL" id="EAQ13917.1"/>
    </source>
</evidence>
<dbReference type="InterPro" id="IPR036259">
    <property type="entry name" value="MFS_trans_sf"/>
</dbReference>
<feature type="transmembrane region" description="Helical" evidence="4">
    <location>
        <begin position="311"/>
        <end position="333"/>
    </location>
</feature>
<protein>
    <submittedName>
        <fullName evidence="6">Major facilitator superfamily (MFS) transporter</fullName>
    </submittedName>
</protein>
<feature type="transmembrane region" description="Helical" evidence="4">
    <location>
        <begin position="166"/>
        <end position="188"/>
    </location>
</feature>
<organism evidence="6 7">
    <name type="scientific">Maritimibacter alkaliphilus HTCC2654</name>
    <dbReference type="NCBI Taxonomy" id="314271"/>
    <lineage>
        <taxon>Bacteria</taxon>
        <taxon>Pseudomonadati</taxon>
        <taxon>Pseudomonadota</taxon>
        <taxon>Alphaproteobacteria</taxon>
        <taxon>Rhodobacterales</taxon>
        <taxon>Roseobacteraceae</taxon>
        <taxon>Maritimibacter</taxon>
    </lineage>
</organism>
<dbReference type="PROSITE" id="PS50850">
    <property type="entry name" value="MFS"/>
    <property type="match status" value="1"/>
</dbReference>
<comment type="caution">
    <text evidence="6">The sequence shown here is derived from an EMBL/GenBank/DDBJ whole genome shotgun (WGS) entry which is preliminary data.</text>
</comment>
<dbReference type="Gene3D" id="1.20.1250.20">
    <property type="entry name" value="MFS general substrate transporter like domains"/>
    <property type="match status" value="1"/>
</dbReference>
<dbReference type="Pfam" id="PF07690">
    <property type="entry name" value="MFS_1"/>
    <property type="match status" value="1"/>
</dbReference>
<dbReference type="SUPFAM" id="SSF103473">
    <property type="entry name" value="MFS general substrate transporter"/>
    <property type="match status" value="1"/>
</dbReference>
<evidence type="ECO:0000256" key="2">
    <source>
        <dbReference type="ARBA" id="ARBA00022989"/>
    </source>
</evidence>
<name>A3VCP9_9RHOB</name>
<dbReference type="AlphaFoldDB" id="A3VCP9"/>
<feature type="transmembrane region" description="Helical" evidence="4">
    <location>
        <begin position="345"/>
        <end position="368"/>
    </location>
</feature>
<dbReference type="PANTHER" id="PTHR11360">
    <property type="entry name" value="MONOCARBOXYLATE TRANSPORTER"/>
    <property type="match status" value="1"/>
</dbReference>
<feature type="transmembrane region" description="Helical" evidence="4">
    <location>
        <begin position="78"/>
        <end position="101"/>
    </location>
</feature>
<evidence type="ECO:0000313" key="7">
    <source>
        <dbReference type="Proteomes" id="UP000002931"/>
    </source>
</evidence>
<dbReference type="InterPro" id="IPR050327">
    <property type="entry name" value="Proton-linked_MCT"/>
</dbReference>
<evidence type="ECO:0000256" key="4">
    <source>
        <dbReference type="SAM" id="Phobius"/>
    </source>
</evidence>
<keyword evidence="1 4" id="KW-0812">Transmembrane</keyword>
<feature type="transmembrane region" description="Helical" evidence="4">
    <location>
        <begin position="136"/>
        <end position="160"/>
    </location>
</feature>
<dbReference type="STRING" id="314271.RB2654_12629"/>
<feature type="transmembrane region" description="Helical" evidence="4">
    <location>
        <begin position="374"/>
        <end position="397"/>
    </location>
</feature>